<protein>
    <submittedName>
        <fullName evidence="1">Uncharacterized protein</fullName>
    </submittedName>
</protein>
<evidence type="ECO:0000313" key="1">
    <source>
        <dbReference type="EnsemblMetazoa" id="Aqu2.1.11260_001"/>
    </source>
</evidence>
<proteinExistence type="predicted"/>
<accession>A0A1X7TAC9</accession>
<dbReference type="EnsemblMetazoa" id="Aqu2.1.11260_001">
    <property type="protein sequence ID" value="Aqu2.1.11260_001"/>
    <property type="gene ID" value="Aqu2.1.11260"/>
</dbReference>
<organism evidence="1">
    <name type="scientific">Amphimedon queenslandica</name>
    <name type="common">Sponge</name>
    <dbReference type="NCBI Taxonomy" id="400682"/>
    <lineage>
        <taxon>Eukaryota</taxon>
        <taxon>Metazoa</taxon>
        <taxon>Porifera</taxon>
        <taxon>Demospongiae</taxon>
        <taxon>Heteroscleromorpha</taxon>
        <taxon>Haplosclerida</taxon>
        <taxon>Niphatidae</taxon>
        <taxon>Amphimedon</taxon>
    </lineage>
</organism>
<reference evidence="1" key="1">
    <citation type="submission" date="2017-05" db="UniProtKB">
        <authorList>
            <consortium name="EnsemblMetazoa"/>
        </authorList>
    </citation>
    <scope>IDENTIFICATION</scope>
</reference>
<dbReference type="AlphaFoldDB" id="A0A1X7TAC9"/>
<dbReference type="InParanoid" id="A0A1X7TAC9"/>
<name>A0A1X7TAC9_AMPQE</name>
<sequence>MCIVSAVCTCTSLRNGLSLQPAQLNTQSTGSNGHSLI</sequence>